<sequence>MMMMMMMMMIDRSGLCKRTGKVSILLLWWESNKNLKNLDFASLEYILKNSLPTSLTNSIDVHKCPRAFP</sequence>
<evidence type="ECO:0000313" key="1">
    <source>
        <dbReference type="EnsemblMetazoa" id="GPPI026542-PA"/>
    </source>
</evidence>
<reference evidence="2" key="1">
    <citation type="submission" date="2015-01" db="EMBL/GenBank/DDBJ databases">
        <authorList>
            <person name="Aksoy S."/>
            <person name="Warren W."/>
            <person name="Wilson R.K."/>
        </authorList>
    </citation>
    <scope>NUCLEOTIDE SEQUENCE [LARGE SCALE GENOMIC DNA]</scope>
    <source>
        <strain evidence="2">IAEA</strain>
    </source>
</reference>
<dbReference type="Proteomes" id="UP000092460">
    <property type="component" value="Unassembled WGS sequence"/>
</dbReference>
<evidence type="ECO:0000313" key="2">
    <source>
        <dbReference type="Proteomes" id="UP000092460"/>
    </source>
</evidence>
<proteinExistence type="predicted"/>
<organism evidence="1 2">
    <name type="scientific">Glossina palpalis gambiensis</name>
    <dbReference type="NCBI Taxonomy" id="67801"/>
    <lineage>
        <taxon>Eukaryota</taxon>
        <taxon>Metazoa</taxon>
        <taxon>Ecdysozoa</taxon>
        <taxon>Arthropoda</taxon>
        <taxon>Hexapoda</taxon>
        <taxon>Insecta</taxon>
        <taxon>Pterygota</taxon>
        <taxon>Neoptera</taxon>
        <taxon>Endopterygota</taxon>
        <taxon>Diptera</taxon>
        <taxon>Brachycera</taxon>
        <taxon>Muscomorpha</taxon>
        <taxon>Hippoboscoidea</taxon>
        <taxon>Glossinidae</taxon>
        <taxon>Glossina</taxon>
    </lineage>
</organism>
<dbReference type="EnsemblMetazoa" id="GPPI026542-RA">
    <property type="protein sequence ID" value="GPPI026542-PA"/>
    <property type="gene ID" value="GPPI026542"/>
</dbReference>
<protein>
    <submittedName>
        <fullName evidence="1">Uncharacterized protein</fullName>
    </submittedName>
</protein>
<dbReference type="EMBL" id="JXJN01012462">
    <property type="status" value="NOT_ANNOTATED_CDS"/>
    <property type="molecule type" value="Genomic_DNA"/>
</dbReference>
<reference evidence="1" key="2">
    <citation type="submission" date="2020-05" db="UniProtKB">
        <authorList>
            <consortium name="EnsemblMetazoa"/>
        </authorList>
    </citation>
    <scope>IDENTIFICATION</scope>
    <source>
        <strain evidence="1">IAEA</strain>
    </source>
</reference>
<accession>A0A1B0BDG0</accession>
<dbReference type="VEuPathDB" id="VectorBase:GPPI026542"/>
<name>A0A1B0BDG0_9MUSC</name>
<keyword evidence="2" id="KW-1185">Reference proteome</keyword>
<dbReference type="AlphaFoldDB" id="A0A1B0BDG0"/>
<dbReference type="EMBL" id="JXJN01012463">
    <property type="status" value="NOT_ANNOTATED_CDS"/>
    <property type="molecule type" value="Genomic_DNA"/>
</dbReference>